<comment type="caution">
    <text evidence="1">The sequence shown here is derived from an EMBL/GenBank/DDBJ whole genome shotgun (WGS) entry which is preliminary data.</text>
</comment>
<evidence type="ECO:0000313" key="1">
    <source>
        <dbReference type="EMBL" id="GHB25874.1"/>
    </source>
</evidence>
<organism evidence="1 2">
    <name type="scientific">Pseudovibrio japonicus</name>
    <dbReference type="NCBI Taxonomy" id="366534"/>
    <lineage>
        <taxon>Bacteria</taxon>
        <taxon>Pseudomonadati</taxon>
        <taxon>Pseudomonadota</taxon>
        <taxon>Alphaproteobacteria</taxon>
        <taxon>Hyphomicrobiales</taxon>
        <taxon>Stappiaceae</taxon>
        <taxon>Pseudovibrio</taxon>
    </lineage>
</organism>
<reference evidence="2" key="1">
    <citation type="journal article" date="2019" name="Int. J. Syst. Evol. Microbiol.">
        <title>The Global Catalogue of Microorganisms (GCM) 10K type strain sequencing project: providing services to taxonomists for standard genome sequencing and annotation.</title>
        <authorList>
            <consortium name="The Broad Institute Genomics Platform"/>
            <consortium name="The Broad Institute Genome Sequencing Center for Infectious Disease"/>
            <person name="Wu L."/>
            <person name="Ma J."/>
        </authorList>
    </citation>
    <scope>NUCLEOTIDE SEQUENCE [LARGE SCALE GENOMIC DNA]</scope>
    <source>
        <strain evidence="2">KCTC 12861</strain>
    </source>
</reference>
<gene>
    <name evidence="1" type="ORF">GCM10007094_12470</name>
</gene>
<name>A0ABQ3E7Q8_9HYPH</name>
<dbReference type="Proteomes" id="UP000637980">
    <property type="component" value="Unassembled WGS sequence"/>
</dbReference>
<evidence type="ECO:0000313" key="2">
    <source>
        <dbReference type="Proteomes" id="UP000637980"/>
    </source>
</evidence>
<keyword evidence="2" id="KW-1185">Reference proteome</keyword>
<dbReference type="EMBL" id="BMXE01000002">
    <property type="protein sequence ID" value="GHB25874.1"/>
    <property type="molecule type" value="Genomic_DNA"/>
</dbReference>
<proteinExistence type="predicted"/>
<evidence type="ECO:0008006" key="3">
    <source>
        <dbReference type="Google" id="ProtNLM"/>
    </source>
</evidence>
<protein>
    <recommendedName>
        <fullName evidence="3">Transposase</fullName>
    </recommendedName>
</protein>
<accession>A0ABQ3E7Q8</accession>
<sequence>MNIRNTSCDRVFDRDHAQFCFPGLERVEAVFKSRARDSLILWVDGVARHMGVGSHFSLKHDFALI</sequence>